<dbReference type="InterPro" id="IPR003708">
    <property type="entry name" value="SecB"/>
</dbReference>
<dbReference type="InterPro" id="IPR035958">
    <property type="entry name" value="SecB-like_sf"/>
</dbReference>
<evidence type="ECO:0000256" key="2">
    <source>
        <dbReference type="SAM" id="MobiDB-lite"/>
    </source>
</evidence>
<evidence type="ECO:0000313" key="4">
    <source>
        <dbReference type="Proteomes" id="UP000199271"/>
    </source>
</evidence>
<evidence type="ECO:0008006" key="5">
    <source>
        <dbReference type="Google" id="ProtNLM"/>
    </source>
</evidence>
<dbReference type="Gene3D" id="3.10.420.10">
    <property type="entry name" value="SecB-like"/>
    <property type="match status" value="1"/>
</dbReference>
<evidence type="ECO:0000313" key="3">
    <source>
        <dbReference type="EMBL" id="CUW10662.1"/>
    </source>
</evidence>
<dbReference type="RefSeq" id="WP_089997606.1">
    <property type="nucleotide sequence ID" value="NZ_FBSY01000007.1"/>
</dbReference>
<keyword evidence="4" id="KW-1185">Reference proteome</keyword>
<evidence type="ECO:0000256" key="1">
    <source>
        <dbReference type="ARBA" id="ARBA00009990"/>
    </source>
</evidence>
<comment type="similarity">
    <text evidence="1">Belongs to the SecB family.</text>
</comment>
<feature type="region of interest" description="Disordered" evidence="2">
    <location>
        <begin position="26"/>
        <end position="45"/>
    </location>
</feature>
<organism evidence="3 4">
    <name type="scientific">Leuconostoc gasicomitatum</name>
    <dbReference type="NCBI Taxonomy" id="115778"/>
    <lineage>
        <taxon>Bacteria</taxon>
        <taxon>Bacillati</taxon>
        <taxon>Bacillota</taxon>
        <taxon>Bacilli</taxon>
        <taxon>Lactobacillales</taxon>
        <taxon>Lactobacillaceae</taxon>
        <taxon>Leuconostoc</taxon>
        <taxon>Leuconostoc gelidum group</taxon>
    </lineage>
</organism>
<name>A0ABM9V581_9LACO</name>
<proteinExistence type="inferred from homology"/>
<dbReference type="EMBL" id="FBSY01000007">
    <property type="protein sequence ID" value="CUW10662.1"/>
    <property type="molecule type" value="Genomic_DNA"/>
</dbReference>
<dbReference type="SUPFAM" id="SSF54611">
    <property type="entry name" value="SecB-like"/>
    <property type="match status" value="1"/>
</dbReference>
<dbReference type="Pfam" id="PF02556">
    <property type="entry name" value="SecB"/>
    <property type="match status" value="1"/>
</dbReference>
<dbReference type="Proteomes" id="UP000199271">
    <property type="component" value="Unassembled WGS sequence"/>
</dbReference>
<gene>
    <name evidence="3" type="ORF">C122C_0832</name>
</gene>
<feature type="compositionally biased region" description="Basic and acidic residues" evidence="2">
    <location>
        <begin position="26"/>
        <end position="41"/>
    </location>
</feature>
<sequence>MTKENEQPVIYFQAYKIEKFSYIKKDNSKNTDSDEKKEEPFRISVSPGYDETNSRAVIEVHVIFNNDDISVDIAVNGYFDLVDGKTENFEKYLVINGTAILFPYIRSMVSMLTSLDNEHAILLPTINTKNLWNNKDK</sequence>
<reference evidence="3 4" key="1">
    <citation type="submission" date="2015-12" db="EMBL/GenBank/DDBJ databases">
        <authorList>
            <person name="Andreevskaya M."/>
        </authorList>
    </citation>
    <scope>NUCLEOTIDE SEQUENCE [LARGE SCALE GENOMIC DNA]</scope>
    <source>
        <strain evidence="3 4">C122c</strain>
    </source>
</reference>
<protein>
    <recommendedName>
        <fullName evidence="5">Preprotein translocase subunit SecB</fullName>
    </recommendedName>
</protein>
<comment type="caution">
    <text evidence="3">The sequence shown here is derived from an EMBL/GenBank/DDBJ whole genome shotgun (WGS) entry which is preliminary data.</text>
</comment>
<accession>A0ABM9V581</accession>